<keyword evidence="2" id="KW-0472">Membrane</keyword>
<feature type="compositionally biased region" description="Basic residues" evidence="1">
    <location>
        <begin position="110"/>
        <end position="129"/>
    </location>
</feature>
<proteinExistence type="predicted"/>
<comment type="caution">
    <text evidence="3">The sequence shown here is derived from an EMBL/GenBank/DDBJ whole genome shotgun (WGS) entry which is preliminary data.</text>
</comment>
<keyword evidence="2" id="KW-0812">Transmembrane</keyword>
<feature type="transmembrane region" description="Helical" evidence="2">
    <location>
        <begin position="48"/>
        <end position="68"/>
    </location>
</feature>
<protein>
    <submittedName>
        <fullName evidence="3">Uncharacterized protein</fullName>
    </submittedName>
</protein>
<feature type="transmembrane region" description="Helical" evidence="2">
    <location>
        <begin position="6"/>
        <end position="27"/>
    </location>
</feature>
<evidence type="ECO:0000256" key="1">
    <source>
        <dbReference type="SAM" id="MobiDB-lite"/>
    </source>
</evidence>
<dbReference type="EMBL" id="JAINVV010000003">
    <property type="protein sequence ID" value="MBY8821869.1"/>
    <property type="molecule type" value="Genomic_DNA"/>
</dbReference>
<organism evidence="3 4">
    <name type="scientific">Sphingomonas colocasiae</name>
    <dbReference type="NCBI Taxonomy" id="1848973"/>
    <lineage>
        <taxon>Bacteria</taxon>
        <taxon>Pseudomonadati</taxon>
        <taxon>Pseudomonadota</taxon>
        <taxon>Alphaproteobacteria</taxon>
        <taxon>Sphingomonadales</taxon>
        <taxon>Sphingomonadaceae</taxon>
        <taxon>Sphingomonas</taxon>
    </lineage>
</organism>
<keyword evidence="4" id="KW-1185">Reference proteome</keyword>
<evidence type="ECO:0000313" key="3">
    <source>
        <dbReference type="EMBL" id="MBY8821869.1"/>
    </source>
</evidence>
<keyword evidence="2" id="KW-1133">Transmembrane helix</keyword>
<sequence>MRIEGVLLLHILYVALAMAGTGLGYRLSRWFARNGLERGEKPGFAYQARLWFAMIFLSPAILSIAFGWYGAGEIRGICFTALFALTLPTAIALHFGRRRGKELPPAIPNHWKRKRTPGKPAGNKRKRRLSIGSIEGRPGGRSDNS</sequence>
<accession>A0ABS7PLL1</accession>
<feature type="region of interest" description="Disordered" evidence="1">
    <location>
        <begin position="100"/>
        <end position="145"/>
    </location>
</feature>
<evidence type="ECO:0000313" key="4">
    <source>
        <dbReference type="Proteomes" id="UP000706039"/>
    </source>
</evidence>
<dbReference type="RefSeq" id="WP_222988946.1">
    <property type="nucleotide sequence ID" value="NZ_JAINVV010000003.1"/>
</dbReference>
<name>A0ABS7PLL1_9SPHN</name>
<feature type="transmembrane region" description="Helical" evidence="2">
    <location>
        <begin position="74"/>
        <end position="95"/>
    </location>
</feature>
<dbReference type="Proteomes" id="UP000706039">
    <property type="component" value="Unassembled WGS sequence"/>
</dbReference>
<evidence type="ECO:0000256" key="2">
    <source>
        <dbReference type="SAM" id="Phobius"/>
    </source>
</evidence>
<gene>
    <name evidence="3" type="ORF">K7G82_06175</name>
</gene>
<reference evidence="3 4" key="1">
    <citation type="submission" date="2021-08" db="EMBL/GenBank/DDBJ databases">
        <authorList>
            <person name="Tuo L."/>
        </authorList>
    </citation>
    <scope>NUCLEOTIDE SEQUENCE [LARGE SCALE GENOMIC DNA]</scope>
    <source>
        <strain evidence="3 4">JCM 31229</strain>
    </source>
</reference>